<dbReference type="PANTHER" id="PTHR46601:SF1">
    <property type="entry name" value="ADF-H DOMAIN-CONTAINING PROTEIN"/>
    <property type="match status" value="1"/>
</dbReference>
<keyword evidence="2" id="KW-1185">Reference proteome</keyword>
<comment type="caution">
    <text evidence="1">The sequence shown here is derived from an EMBL/GenBank/DDBJ whole genome shotgun (WGS) entry which is preliminary data.</text>
</comment>
<dbReference type="EMBL" id="CALNXI010000249">
    <property type="protein sequence ID" value="CAH3023177.1"/>
    <property type="molecule type" value="Genomic_DNA"/>
</dbReference>
<gene>
    <name evidence="1" type="ORF">PEVE_00018266</name>
</gene>
<feature type="non-terminal residue" evidence="1">
    <location>
        <position position="1"/>
    </location>
</feature>
<evidence type="ECO:0000313" key="1">
    <source>
        <dbReference type="EMBL" id="CAH3023177.1"/>
    </source>
</evidence>
<name>A0ABN8M1B7_9CNID</name>
<organism evidence="1 2">
    <name type="scientific">Porites evermanni</name>
    <dbReference type="NCBI Taxonomy" id="104178"/>
    <lineage>
        <taxon>Eukaryota</taxon>
        <taxon>Metazoa</taxon>
        <taxon>Cnidaria</taxon>
        <taxon>Anthozoa</taxon>
        <taxon>Hexacorallia</taxon>
        <taxon>Scleractinia</taxon>
        <taxon>Fungiina</taxon>
        <taxon>Poritidae</taxon>
        <taxon>Porites</taxon>
    </lineage>
</organism>
<protein>
    <submittedName>
        <fullName evidence="1">Uncharacterized protein</fullName>
    </submittedName>
</protein>
<dbReference type="Proteomes" id="UP001159427">
    <property type="component" value="Unassembled WGS sequence"/>
</dbReference>
<sequence>QIKEKRRSIRDSVQAKRALIREQTRERVRKYRERRRQESNVEEILGWGAAFPNRTSRKRATDKVKTTLPASPAKKAAVLESLVSSPRTRKQLEKRGAAEKTLCPKPEGINYHNIKCLERECTECGVDNIEFLPEETSGEGTVSWSRHEYLLVEYPRHSFMARWQRQQLNSLLDNLPLKHVVCVHDYSEGYACRSQDEIQSEYFDVAKVSLHVTILHRHAVEAIDGVKSTEENPHLVKEHIFVISEDPVQDHDSVH</sequence>
<proteinExistence type="predicted"/>
<accession>A0ABN8M1B7</accession>
<evidence type="ECO:0000313" key="2">
    <source>
        <dbReference type="Proteomes" id="UP001159427"/>
    </source>
</evidence>
<dbReference type="PANTHER" id="PTHR46601">
    <property type="entry name" value="ULP_PROTEASE DOMAIN-CONTAINING PROTEIN"/>
    <property type="match status" value="1"/>
</dbReference>
<reference evidence="1 2" key="1">
    <citation type="submission" date="2022-05" db="EMBL/GenBank/DDBJ databases">
        <authorList>
            <consortium name="Genoscope - CEA"/>
            <person name="William W."/>
        </authorList>
    </citation>
    <scope>NUCLEOTIDE SEQUENCE [LARGE SCALE GENOMIC DNA]</scope>
</reference>
<feature type="non-terminal residue" evidence="1">
    <location>
        <position position="255"/>
    </location>
</feature>